<evidence type="ECO:0000256" key="4">
    <source>
        <dbReference type="ARBA" id="ARBA00025742"/>
    </source>
</evidence>
<protein>
    <recommendedName>
        <fullName evidence="6">Calcineurin-like phosphoesterase domain-containing protein</fullName>
    </recommendedName>
</protein>
<reference evidence="7" key="1">
    <citation type="journal article" date="2020" name="mSystems">
        <title>Genome- and Community-Level Interaction Insights into Carbon Utilization and Element Cycling Functions of Hydrothermarchaeota in Hydrothermal Sediment.</title>
        <authorList>
            <person name="Zhou Z."/>
            <person name="Liu Y."/>
            <person name="Xu W."/>
            <person name="Pan J."/>
            <person name="Luo Z.H."/>
            <person name="Li M."/>
        </authorList>
    </citation>
    <scope>NUCLEOTIDE SEQUENCE [LARGE SCALE GENOMIC DNA]</scope>
    <source>
        <strain evidence="7">HyVt-458</strain>
    </source>
</reference>
<dbReference type="SUPFAM" id="SSF56300">
    <property type="entry name" value="Metallo-dependent phosphatases"/>
    <property type="match status" value="1"/>
</dbReference>
<sequence>MAQGNTAFLHTQGGAVGANMTFYIGRSEGQGAAKQHKDSESRCYGVVHAAHLGSRSGYETIDDKEKIVFQLHEIMHGSYDKVNMKIGICVKGWLTGLLLLLCLSPVVAGVRIAVISDLNGSYGSTRYRSDVDRAVQRIVSLRPDLVISTGDMVAGQRTSPSLGQPQLLRMWRAFHEHVTVSLEKAGLPLAVTPGNHDASVYGEFHLEREIYIHTWQQHKPALHFVDDGHYPLYYAFEIRKVLFVSLDATANGRLEPRQKTWLTELFEDQGQHYAQKIVFSHLPLWPVAQKRENGALFDEELEKILQDNGVSLYLNGHHHSYYPGFKDGIRYVSQACLGAGPRKLIGDDRVSQRSITLIGIPDEGMPRVQALGGRDFDQPVDIHSLPERIVTRKATLVREDLALPALEK</sequence>
<dbReference type="AlphaFoldDB" id="A0A831W9E8"/>
<keyword evidence="5" id="KW-0812">Transmembrane</keyword>
<gene>
    <name evidence="7" type="ORF">ENJ12_01215</name>
</gene>
<dbReference type="GO" id="GO:0046872">
    <property type="term" value="F:metal ion binding"/>
    <property type="evidence" value="ECO:0007669"/>
    <property type="project" value="UniProtKB-KW"/>
</dbReference>
<proteinExistence type="inferred from homology"/>
<keyword evidence="5" id="KW-1133">Transmembrane helix</keyword>
<dbReference type="EMBL" id="DRLF01000046">
    <property type="protein sequence ID" value="HEC05447.1"/>
    <property type="molecule type" value="Genomic_DNA"/>
</dbReference>
<feature type="transmembrane region" description="Helical" evidence="5">
    <location>
        <begin position="93"/>
        <end position="114"/>
    </location>
</feature>
<keyword evidence="2" id="KW-0378">Hydrolase</keyword>
<dbReference type="InterPro" id="IPR050884">
    <property type="entry name" value="CNP_phosphodiesterase-III"/>
</dbReference>
<evidence type="ECO:0000313" key="7">
    <source>
        <dbReference type="EMBL" id="HEC05447.1"/>
    </source>
</evidence>
<comment type="caution">
    <text evidence="7">The sequence shown here is derived from an EMBL/GenBank/DDBJ whole genome shotgun (WGS) entry which is preliminary data.</text>
</comment>
<accession>A0A831W9E8</accession>
<dbReference type="InterPro" id="IPR029052">
    <property type="entry name" value="Metallo-depent_PP-like"/>
</dbReference>
<keyword evidence="1" id="KW-0479">Metal-binding</keyword>
<keyword evidence="5" id="KW-0472">Membrane</keyword>
<dbReference type="PANTHER" id="PTHR42988:SF2">
    <property type="entry name" value="CYCLIC NUCLEOTIDE PHOSPHODIESTERASE CBUA0032-RELATED"/>
    <property type="match status" value="1"/>
</dbReference>
<comment type="similarity">
    <text evidence="4">Belongs to the cyclic nucleotide phosphodiesterase class-III family.</text>
</comment>
<name>A0A831W9E8_9GAMM</name>
<dbReference type="Proteomes" id="UP000886339">
    <property type="component" value="Unassembled WGS sequence"/>
</dbReference>
<evidence type="ECO:0000256" key="1">
    <source>
        <dbReference type="ARBA" id="ARBA00022723"/>
    </source>
</evidence>
<dbReference type="GO" id="GO:0016787">
    <property type="term" value="F:hydrolase activity"/>
    <property type="evidence" value="ECO:0007669"/>
    <property type="project" value="UniProtKB-KW"/>
</dbReference>
<dbReference type="Gene3D" id="3.60.21.10">
    <property type="match status" value="1"/>
</dbReference>
<dbReference type="PANTHER" id="PTHR42988">
    <property type="entry name" value="PHOSPHOHYDROLASE"/>
    <property type="match status" value="1"/>
</dbReference>
<dbReference type="InterPro" id="IPR004843">
    <property type="entry name" value="Calcineurin-like_PHP"/>
</dbReference>
<evidence type="ECO:0000259" key="6">
    <source>
        <dbReference type="Pfam" id="PF00149"/>
    </source>
</evidence>
<evidence type="ECO:0000256" key="2">
    <source>
        <dbReference type="ARBA" id="ARBA00022801"/>
    </source>
</evidence>
<dbReference type="Pfam" id="PF00149">
    <property type="entry name" value="Metallophos"/>
    <property type="match status" value="1"/>
</dbReference>
<evidence type="ECO:0000256" key="3">
    <source>
        <dbReference type="ARBA" id="ARBA00023004"/>
    </source>
</evidence>
<evidence type="ECO:0000256" key="5">
    <source>
        <dbReference type="SAM" id="Phobius"/>
    </source>
</evidence>
<feature type="domain" description="Calcineurin-like phosphoesterase" evidence="6">
    <location>
        <begin position="111"/>
        <end position="321"/>
    </location>
</feature>
<keyword evidence="3" id="KW-0408">Iron</keyword>
<organism evidence="7">
    <name type="scientific">Thiolapillus brandeum</name>
    <dbReference type="NCBI Taxonomy" id="1076588"/>
    <lineage>
        <taxon>Bacteria</taxon>
        <taxon>Pseudomonadati</taxon>
        <taxon>Pseudomonadota</taxon>
        <taxon>Gammaproteobacteria</taxon>
        <taxon>Chromatiales</taxon>
        <taxon>Sedimenticolaceae</taxon>
        <taxon>Thiolapillus</taxon>
    </lineage>
</organism>